<feature type="modified residue" description="4-aspartylphosphate" evidence="2">
    <location>
        <position position="57"/>
    </location>
</feature>
<name>A0A7K0EVB0_9BACT</name>
<dbReference type="Pfam" id="PF00072">
    <property type="entry name" value="Response_reg"/>
    <property type="match status" value="1"/>
</dbReference>
<dbReference type="OrthoDB" id="9789181at2"/>
<dbReference type="Gene3D" id="3.40.50.2300">
    <property type="match status" value="1"/>
</dbReference>
<dbReference type="SUPFAM" id="SSF52172">
    <property type="entry name" value="CheY-like"/>
    <property type="match status" value="1"/>
</dbReference>
<evidence type="ECO:0000313" key="5">
    <source>
        <dbReference type="Proteomes" id="UP000441754"/>
    </source>
</evidence>
<accession>A0A7K0EVB0</accession>
<reference evidence="4 5" key="1">
    <citation type="journal article" date="2018" name="Antonie Van Leeuwenhoek">
        <title>Larkinella terrae sp. nov., isolated from soil on Jeju Island, South Korea.</title>
        <authorList>
            <person name="Ten L.N."/>
            <person name="Jeon J."/>
            <person name="Park S.J."/>
            <person name="Park S."/>
            <person name="Lee S.Y."/>
            <person name="Kim M.K."/>
            <person name="Jung H.Y."/>
        </authorList>
    </citation>
    <scope>NUCLEOTIDE SEQUENCE [LARGE SCALE GENOMIC DNA]</scope>
    <source>
        <strain evidence="4 5">KCTC 52001</strain>
    </source>
</reference>
<dbReference type="EMBL" id="WJXZ01000018">
    <property type="protein sequence ID" value="MRS65755.1"/>
    <property type="molecule type" value="Genomic_DNA"/>
</dbReference>
<organism evidence="4 5">
    <name type="scientific">Larkinella terrae</name>
    <dbReference type="NCBI Taxonomy" id="2025311"/>
    <lineage>
        <taxon>Bacteria</taxon>
        <taxon>Pseudomonadati</taxon>
        <taxon>Bacteroidota</taxon>
        <taxon>Cytophagia</taxon>
        <taxon>Cytophagales</taxon>
        <taxon>Spirosomataceae</taxon>
        <taxon>Larkinella</taxon>
    </lineage>
</organism>
<dbReference type="InterPro" id="IPR011006">
    <property type="entry name" value="CheY-like_superfamily"/>
</dbReference>
<comment type="caution">
    <text evidence="4">The sequence shown here is derived from an EMBL/GenBank/DDBJ whole genome shotgun (WGS) entry which is preliminary data.</text>
</comment>
<dbReference type="GO" id="GO:0000160">
    <property type="term" value="P:phosphorelay signal transduction system"/>
    <property type="evidence" value="ECO:0007669"/>
    <property type="project" value="InterPro"/>
</dbReference>
<dbReference type="RefSeq" id="WP_154179127.1">
    <property type="nucleotide sequence ID" value="NZ_WJXZ01000018.1"/>
</dbReference>
<dbReference type="CDD" id="cd00156">
    <property type="entry name" value="REC"/>
    <property type="match status" value="1"/>
</dbReference>
<protein>
    <submittedName>
        <fullName evidence="4">Response regulator</fullName>
    </submittedName>
</protein>
<proteinExistence type="predicted"/>
<gene>
    <name evidence="4" type="ORF">GJJ30_30995</name>
</gene>
<dbReference type="SMART" id="SM00448">
    <property type="entry name" value="REC"/>
    <property type="match status" value="1"/>
</dbReference>
<evidence type="ECO:0000313" key="4">
    <source>
        <dbReference type="EMBL" id="MRS65755.1"/>
    </source>
</evidence>
<sequence>MGGKQKILVVDDDAIYRRLLTSRLTRAGYEILMANDGREAISWLRHPHQRPDLVLLDLLMPRFSGIEVLEAIKALPYKLPVILISGAEWPIARQVLQQSSPDAYLMKPIAIPELLDKIETLLQPAQEVNESSSFLSE</sequence>
<evidence type="ECO:0000259" key="3">
    <source>
        <dbReference type="PROSITE" id="PS50110"/>
    </source>
</evidence>
<dbReference type="Proteomes" id="UP000441754">
    <property type="component" value="Unassembled WGS sequence"/>
</dbReference>
<dbReference type="PROSITE" id="PS50110">
    <property type="entry name" value="RESPONSE_REGULATORY"/>
    <property type="match status" value="1"/>
</dbReference>
<feature type="domain" description="Response regulatory" evidence="3">
    <location>
        <begin position="6"/>
        <end position="122"/>
    </location>
</feature>
<keyword evidence="1 2" id="KW-0597">Phosphoprotein</keyword>
<keyword evidence="5" id="KW-1185">Reference proteome</keyword>
<dbReference type="AlphaFoldDB" id="A0A7K0EVB0"/>
<evidence type="ECO:0000256" key="2">
    <source>
        <dbReference type="PROSITE-ProRule" id="PRU00169"/>
    </source>
</evidence>
<dbReference type="PANTHER" id="PTHR44591:SF3">
    <property type="entry name" value="RESPONSE REGULATORY DOMAIN-CONTAINING PROTEIN"/>
    <property type="match status" value="1"/>
</dbReference>
<evidence type="ECO:0000256" key="1">
    <source>
        <dbReference type="ARBA" id="ARBA00022553"/>
    </source>
</evidence>
<dbReference type="InterPro" id="IPR001789">
    <property type="entry name" value="Sig_transdc_resp-reg_receiver"/>
</dbReference>
<dbReference type="PANTHER" id="PTHR44591">
    <property type="entry name" value="STRESS RESPONSE REGULATOR PROTEIN 1"/>
    <property type="match status" value="1"/>
</dbReference>
<dbReference type="InterPro" id="IPR050595">
    <property type="entry name" value="Bact_response_regulator"/>
</dbReference>